<dbReference type="Pfam" id="PF25096">
    <property type="entry name" value="DUF7808"/>
    <property type="match status" value="1"/>
</dbReference>
<evidence type="ECO:0000259" key="2">
    <source>
        <dbReference type="Pfam" id="PF25096"/>
    </source>
</evidence>
<dbReference type="SUPFAM" id="SSF81321">
    <property type="entry name" value="Family A G protein-coupled receptor-like"/>
    <property type="match status" value="1"/>
</dbReference>
<dbReference type="InterPro" id="IPR019426">
    <property type="entry name" value="7TM_GPCR_serpentine_rcpt_Srv"/>
</dbReference>
<reference evidence="3 4" key="1">
    <citation type="journal article" date="2015" name="Genome Biol.">
        <title>Comparative genomics of Steinernema reveals deeply conserved gene regulatory networks.</title>
        <authorList>
            <person name="Dillman A.R."/>
            <person name="Macchietto M."/>
            <person name="Porter C.F."/>
            <person name="Rogers A."/>
            <person name="Williams B."/>
            <person name="Antoshechkin I."/>
            <person name="Lee M.M."/>
            <person name="Goodwin Z."/>
            <person name="Lu X."/>
            <person name="Lewis E.E."/>
            <person name="Goodrich-Blair H."/>
            <person name="Stock S.P."/>
            <person name="Adams B.J."/>
            <person name="Sternberg P.W."/>
            <person name="Mortazavi A."/>
        </authorList>
    </citation>
    <scope>NUCLEOTIDE SEQUENCE [LARGE SCALE GENOMIC DNA]</scope>
    <source>
        <strain evidence="3 4">ALL</strain>
    </source>
</reference>
<keyword evidence="1" id="KW-1133">Transmembrane helix</keyword>
<feature type="transmembrane region" description="Helical" evidence="1">
    <location>
        <begin position="95"/>
        <end position="114"/>
    </location>
</feature>
<evidence type="ECO:0000313" key="4">
    <source>
        <dbReference type="Proteomes" id="UP000298663"/>
    </source>
</evidence>
<keyword evidence="4" id="KW-1185">Reference proteome</keyword>
<dbReference type="PANTHER" id="PTHR31552:SF31">
    <property type="entry name" value="SERPENTINE RECEPTOR CLASS GAMMA"/>
    <property type="match status" value="1"/>
</dbReference>
<protein>
    <recommendedName>
        <fullName evidence="2">DUF7808 domain-containing protein</fullName>
    </recommendedName>
</protein>
<dbReference type="PANTHER" id="PTHR31552">
    <property type="entry name" value="SERPENTINE RECEPTOR CLASS GAMMA"/>
    <property type="match status" value="1"/>
</dbReference>
<keyword evidence="1" id="KW-0472">Membrane</keyword>
<dbReference type="InterPro" id="IPR056710">
    <property type="entry name" value="DUF7808"/>
</dbReference>
<gene>
    <name evidence="3" type="ORF">L596_005209</name>
</gene>
<dbReference type="Gene3D" id="1.20.1070.10">
    <property type="entry name" value="Rhodopsin 7-helix transmembrane proteins"/>
    <property type="match status" value="1"/>
</dbReference>
<name>A0A4U8UYD4_STECR</name>
<keyword evidence="1" id="KW-0812">Transmembrane</keyword>
<dbReference type="Pfam" id="PF10323">
    <property type="entry name" value="7TM_GPCR_Srv"/>
    <property type="match status" value="1"/>
</dbReference>
<accession>A0A4U8UYD4</accession>
<sequence length="486" mass="55743">MLAAEFTILMRFRKYRYLDFMLTEGNTLWYILPWITNGLHYYLKAVIYMGNILLSFNRFTSAFYPMHYEPVGVLSDDGPRRWFSVFQFWASKQMVVVRVLAWILPLAAVLPIVLNFHNYNMNFSMGTNNETVRLGGDDTSTQLLSYVDGSLTLAATVICLIFYIATAISISRKMMKHGMQQKQAVEIRLFISSFFIFAVLTLNAISQVWTIIASKRGDTVIVMWLNDLSYPLLDVMYSANPWILCATSSAIRDVLLRIFLPFRFTGSRIRVVPTTSAISHLWSHEEISAPTQNNEESWFHNLTPNFNTTPASTLTCQSRRCPRRVGCFPGASIISSHNQMRVFTCIAEKEGEDAKCAVKLMKKPDAADFESAPKGKGCFSGQSREDNSTRVYCPIYCNQASSAYVISKKPANNNKCIKFKNYQVWFRVEIVVKWLQLSEVDGEYFFWRSGPCLKEELQFDLGCSFDFFEGMMEVKEFLVDSKRKQI</sequence>
<dbReference type="Proteomes" id="UP000298663">
    <property type="component" value="Chromosome X"/>
</dbReference>
<feature type="transmembrane region" description="Helical" evidence="1">
    <location>
        <begin position="189"/>
        <end position="212"/>
    </location>
</feature>
<feature type="domain" description="DUF7808" evidence="2">
    <location>
        <begin position="336"/>
        <end position="469"/>
    </location>
</feature>
<organism evidence="3 4">
    <name type="scientific">Steinernema carpocapsae</name>
    <name type="common">Entomopathogenic nematode</name>
    <dbReference type="NCBI Taxonomy" id="34508"/>
    <lineage>
        <taxon>Eukaryota</taxon>
        <taxon>Metazoa</taxon>
        <taxon>Ecdysozoa</taxon>
        <taxon>Nematoda</taxon>
        <taxon>Chromadorea</taxon>
        <taxon>Rhabditida</taxon>
        <taxon>Tylenchina</taxon>
        <taxon>Panagrolaimomorpha</taxon>
        <taxon>Strongyloidoidea</taxon>
        <taxon>Steinernematidae</taxon>
        <taxon>Steinernema</taxon>
    </lineage>
</organism>
<dbReference type="AlphaFoldDB" id="A0A4U8UYD4"/>
<feature type="transmembrane region" description="Helical" evidence="1">
    <location>
        <begin position="149"/>
        <end position="168"/>
    </location>
</feature>
<evidence type="ECO:0000256" key="1">
    <source>
        <dbReference type="SAM" id="Phobius"/>
    </source>
</evidence>
<proteinExistence type="predicted"/>
<comment type="caution">
    <text evidence="3">The sequence shown here is derived from an EMBL/GenBank/DDBJ whole genome shotgun (WGS) entry which is preliminary data.</text>
</comment>
<dbReference type="EMBL" id="AZBU02000001">
    <property type="protein sequence ID" value="TMS38491.1"/>
    <property type="molecule type" value="Genomic_DNA"/>
</dbReference>
<reference evidence="3 4" key="2">
    <citation type="journal article" date="2019" name="G3 (Bethesda)">
        <title>Hybrid Assembly of the Genome of the Entomopathogenic Nematode Steinernema carpocapsae Identifies the X-Chromosome.</title>
        <authorList>
            <person name="Serra L."/>
            <person name="Macchietto M."/>
            <person name="Macias-Munoz A."/>
            <person name="McGill C.J."/>
            <person name="Rodriguez I.M."/>
            <person name="Rodriguez B."/>
            <person name="Murad R."/>
            <person name="Mortazavi A."/>
        </authorList>
    </citation>
    <scope>NUCLEOTIDE SEQUENCE [LARGE SCALE GENOMIC DNA]</scope>
    <source>
        <strain evidence="3 4">ALL</strain>
    </source>
</reference>
<dbReference type="EMBL" id="CM016762">
    <property type="protein sequence ID" value="TMS38491.1"/>
    <property type="molecule type" value="Genomic_DNA"/>
</dbReference>
<dbReference type="OrthoDB" id="5849460at2759"/>
<evidence type="ECO:0000313" key="3">
    <source>
        <dbReference type="EMBL" id="TMS38491.1"/>
    </source>
</evidence>
<feature type="transmembrane region" description="Helical" evidence="1">
    <location>
        <begin position="17"/>
        <end position="35"/>
    </location>
</feature>